<sequence length="96" mass="11078">MLPLWNRRTENDNFTNFPLLDDCVIKLEDVSGIRDTAVPGELKQVIAMHLDEVAKSLDGYFPTRESYPAWVRQPFMFSVATADVNDEYLDEILKLQ</sequence>
<evidence type="ECO:0000313" key="2">
    <source>
        <dbReference type="Proteomes" id="UP001162480"/>
    </source>
</evidence>
<dbReference type="AlphaFoldDB" id="A0AA36BV30"/>
<proteinExistence type="predicted"/>
<organism evidence="1 2">
    <name type="scientific">Octopus vulgaris</name>
    <name type="common">Common octopus</name>
    <dbReference type="NCBI Taxonomy" id="6645"/>
    <lineage>
        <taxon>Eukaryota</taxon>
        <taxon>Metazoa</taxon>
        <taxon>Spiralia</taxon>
        <taxon>Lophotrochozoa</taxon>
        <taxon>Mollusca</taxon>
        <taxon>Cephalopoda</taxon>
        <taxon>Coleoidea</taxon>
        <taxon>Octopodiformes</taxon>
        <taxon>Octopoda</taxon>
        <taxon>Incirrata</taxon>
        <taxon>Octopodidae</taxon>
        <taxon>Octopus</taxon>
    </lineage>
</organism>
<keyword evidence="2" id="KW-1185">Reference proteome</keyword>
<dbReference type="Proteomes" id="UP001162480">
    <property type="component" value="Chromosome 24"/>
</dbReference>
<protein>
    <submittedName>
        <fullName evidence="1">Uncharacterized protein</fullName>
    </submittedName>
</protein>
<accession>A0AA36BV30</accession>
<reference evidence="1" key="1">
    <citation type="submission" date="2023-08" db="EMBL/GenBank/DDBJ databases">
        <authorList>
            <person name="Alioto T."/>
            <person name="Alioto T."/>
            <person name="Gomez Garrido J."/>
        </authorList>
    </citation>
    <scope>NUCLEOTIDE SEQUENCE</scope>
</reference>
<name>A0AA36BV30_OCTVU</name>
<evidence type="ECO:0000313" key="1">
    <source>
        <dbReference type="EMBL" id="CAI9740337.1"/>
    </source>
</evidence>
<dbReference type="EMBL" id="OX597837">
    <property type="protein sequence ID" value="CAI9740337.1"/>
    <property type="molecule type" value="Genomic_DNA"/>
</dbReference>
<gene>
    <name evidence="1" type="ORF">OCTVUL_1B027472</name>
</gene>